<evidence type="ECO:0000313" key="6">
    <source>
        <dbReference type="Proteomes" id="UP000184076"/>
    </source>
</evidence>
<gene>
    <name evidence="5" type="ORF">SAMN02745206_02999</name>
</gene>
<keyword evidence="6" id="KW-1185">Reference proteome</keyword>
<keyword evidence="2" id="KW-0238">DNA-binding</keyword>
<dbReference type="EMBL" id="FQVB01000033">
    <property type="protein sequence ID" value="SHF95901.1"/>
    <property type="molecule type" value="Genomic_DNA"/>
</dbReference>
<dbReference type="STRING" id="1121391.SAMN02745206_02999"/>
<dbReference type="SUPFAM" id="SSF46785">
    <property type="entry name" value="Winged helix' DNA-binding domain"/>
    <property type="match status" value="1"/>
</dbReference>
<sequence length="138" mass="16389">MLFEDCLCFQLASLSRFLSKHYRDRIAPYGLTQAQFFMLIALYEEDGALPSRLAEKTHLDRPTVTGLIDRLERDGWVERRSDPEDRRSLRVFLTSKALEHRQPLLTVYDEVNGLFLQKFRPEEWQAFRAFLDRLRDAH</sequence>
<name>A0A1M5FXH2_9BACT</name>
<evidence type="ECO:0000313" key="5">
    <source>
        <dbReference type="EMBL" id="SHF95901.1"/>
    </source>
</evidence>
<dbReference type="OrthoDB" id="5521015at2"/>
<dbReference type="Pfam" id="PF01047">
    <property type="entry name" value="MarR"/>
    <property type="match status" value="1"/>
</dbReference>
<dbReference type="PROSITE" id="PS01117">
    <property type="entry name" value="HTH_MARR_1"/>
    <property type="match status" value="1"/>
</dbReference>
<keyword evidence="3" id="KW-0804">Transcription</keyword>
<dbReference type="GO" id="GO:0003677">
    <property type="term" value="F:DNA binding"/>
    <property type="evidence" value="ECO:0007669"/>
    <property type="project" value="UniProtKB-KW"/>
</dbReference>
<dbReference type="SMART" id="SM00347">
    <property type="entry name" value="HTH_MARR"/>
    <property type="match status" value="1"/>
</dbReference>
<evidence type="ECO:0000256" key="1">
    <source>
        <dbReference type="ARBA" id="ARBA00023015"/>
    </source>
</evidence>
<dbReference type="RefSeq" id="WP_073040869.1">
    <property type="nucleotide sequence ID" value="NZ_FQVB01000033.1"/>
</dbReference>
<protein>
    <submittedName>
        <fullName evidence="5">Transcriptional regulator, MarR family</fullName>
    </submittedName>
</protein>
<dbReference type="InterPro" id="IPR036388">
    <property type="entry name" value="WH-like_DNA-bd_sf"/>
</dbReference>
<feature type="domain" description="HTH marR-type" evidence="4">
    <location>
        <begin position="4"/>
        <end position="136"/>
    </location>
</feature>
<dbReference type="InterPro" id="IPR023187">
    <property type="entry name" value="Tscrpt_reg_MarR-type_CS"/>
</dbReference>
<proteinExistence type="predicted"/>
<dbReference type="PANTHER" id="PTHR42756">
    <property type="entry name" value="TRANSCRIPTIONAL REGULATOR, MARR"/>
    <property type="match status" value="1"/>
</dbReference>
<dbReference type="InterPro" id="IPR036390">
    <property type="entry name" value="WH_DNA-bd_sf"/>
</dbReference>
<evidence type="ECO:0000256" key="2">
    <source>
        <dbReference type="ARBA" id="ARBA00023125"/>
    </source>
</evidence>
<dbReference type="PROSITE" id="PS50995">
    <property type="entry name" value="HTH_MARR_2"/>
    <property type="match status" value="1"/>
</dbReference>
<dbReference type="Gene3D" id="1.10.10.10">
    <property type="entry name" value="Winged helix-like DNA-binding domain superfamily/Winged helix DNA-binding domain"/>
    <property type="match status" value="1"/>
</dbReference>
<dbReference type="Proteomes" id="UP000184076">
    <property type="component" value="Unassembled WGS sequence"/>
</dbReference>
<reference evidence="6" key="1">
    <citation type="submission" date="2016-11" db="EMBL/GenBank/DDBJ databases">
        <authorList>
            <person name="Varghese N."/>
            <person name="Submissions S."/>
        </authorList>
    </citation>
    <scope>NUCLEOTIDE SEQUENCE [LARGE SCALE GENOMIC DNA]</scope>
    <source>
        <strain evidence="6">DSM 9756</strain>
    </source>
</reference>
<evidence type="ECO:0000256" key="3">
    <source>
        <dbReference type="ARBA" id="ARBA00023163"/>
    </source>
</evidence>
<dbReference type="InterPro" id="IPR000835">
    <property type="entry name" value="HTH_MarR-typ"/>
</dbReference>
<dbReference type="PANTHER" id="PTHR42756:SF1">
    <property type="entry name" value="TRANSCRIPTIONAL REPRESSOR OF EMRAB OPERON"/>
    <property type="match status" value="1"/>
</dbReference>
<accession>A0A1M5FXH2</accession>
<dbReference type="GO" id="GO:0003700">
    <property type="term" value="F:DNA-binding transcription factor activity"/>
    <property type="evidence" value="ECO:0007669"/>
    <property type="project" value="InterPro"/>
</dbReference>
<organism evidence="5 6">
    <name type="scientific">Desulfacinum infernum DSM 9756</name>
    <dbReference type="NCBI Taxonomy" id="1121391"/>
    <lineage>
        <taxon>Bacteria</taxon>
        <taxon>Pseudomonadati</taxon>
        <taxon>Thermodesulfobacteriota</taxon>
        <taxon>Syntrophobacteria</taxon>
        <taxon>Syntrophobacterales</taxon>
        <taxon>Syntrophobacteraceae</taxon>
        <taxon>Desulfacinum</taxon>
    </lineage>
</organism>
<keyword evidence="1" id="KW-0805">Transcription regulation</keyword>
<dbReference type="PRINTS" id="PR00598">
    <property type="entry name" value="HTHMARR"/>
</dbReference>
<evidence type="ECO:0000259" key="4">
    <source>
        <dbReference type="PROSITE" id="PS50995"/>
    </source>
</evidence>
<dbReference type="AlphaFoldDB" id="A0A1M5FXH2"/>